<comment type="caution">
    <text evidence="1">The sequence shown here is derived from an EMBL/GenBank/DDBJ whole genome shotgun (WGS) entry which is preliminary data.</text>
</comment>
<organism evidence="1 2">
    <name type="scientific">Trichonephila clavata</name>
    <name type="common">Joro spider</name>
    <name type="synonym">Nephila clavata</name>
    <dbReference type="NCBI Taxonomy" id="2740835"/>
    <lineage>
        <taxon>Eukaryota</taxon>
        <taxon>Metazoa</taxon>
        <taxon>Ecdysozoa</taxon>
        <taxon>Arthropoda</taxon>
        <taxon>Chelicerata</taxon>
        <taxon>Arachnida</taxon>
        <taxon>Araneae</taxon>
        <taxon>Araneomorphae</taxon>
        <taxon>Entelegynae</taxon>
        <taxon>Araneoidea</taxon>
        <taxon>Nephilidae</taxon>
        <taxon>Trichonephila</taxon>
    </lineage>
</organism>
<evidence type="ECO:0000313" key="1">
    <source>
        <dbReference type="EMBL" id="GFR20112.1"/>
    </source>
</evidence>
<sequence length="44" mass="5117">RDKKTEEKQLGNKETLEVPSKRKEMVLWKTAGEFFQPNGSLNHS</sequence>
<keyword evidence="2" id="KW-1185">Reference proteome</keyword>
<accession>A0A8X6LTI6</accession>
<gene>
    <name evidence="1" type="ORF">TNCT_115341</name>
</gene>
<reference evidence="1" key="1">
    <citation type="submission" date="2020-07" db="EMBL/GenBank/DDBJ databases">
        <title>Multicomponent nature underlies the extraordinary mechanical properties of spider dragline silk.</title>
        <authorList>
            <person name="Kono N."/>
            <person name="Nakamura H."/>
            <person name="Mori M."/>
            <person name="Yoshida Y."/>
            <person name="Ohtoshi R."/>
            <person name="Malay A.D."/>
            <person name="Moran D.A.P."/>
            <person name="Tomita M."/>
            <person name="Numata K."/>
            <person name="Arakawa K."/>
        </authorList>
    </citation>
    <scope>NUCLEOTIDE SEQUENCE</scope>
</reference>
<dbReference type="Proteomes" id="UP000887116">
    <property type="component" value="Unassembled WGS sequence"/>
</dbReference>
<feature type="non-terminal residue" evidence="1">
    <location>
        <position position="1"/>
    </location>
</feature>
<protein>
    <submittedName>
        <fullName evidence="1">Uncharacterized protein</fullName>
    </submittedName>
</protein>
<name>A0A8X6LTI6_TRICU</name>
<dbReference type="AlphaFoldDB" id="A0A8X6LTI6"/>
<dbReference type="EMBL" id="BMAO01018034">
    <property type="protein sequence ID" value="GFR20112.1"/>
    <property type="molecule type" value="Genomic_DNA"/>
</dbReference>
<proteinExistence type="predicted"/>
<evidence type="ECO:0000313" key="2">
    <source>
        <dbReference type="Proteomes" id="UP000887116"/>
    </source>
</evidence>